<keyword evidence="1 6" id="KW-0004">4Fe-4S</keyword>
<keyword evidence="6" id="KW-0474">Menaquinone biosynthesis</keyword>
<keyword evidence="4 6" id="KW-0408">Iron</keyword>
<dbReference type="InterPro" id="IPR045567">
    <property type="entry name" value="CofH/MnqC-like_C"/>
</dbReference>
<dbReference type="SFLD" id="SFLDF00342">
    <property type="entry name" value="cyclic_dehypoxanthine_futalosi"/>
    <property type="match status" value="1"/>
</dbReference>
<feature type="binding site" evidence="8">
    <location>
        <position position="136"/>
    </location>
    <ligand>
        <name>(3R)-3-methyl-D-ornithine</name>
        <dbReference type="ChEBI" id="CHEBI:64642"/>
    </ligand>
</feature>
<evidence type="ECO:0000256" key="8">
    <source>
        <dbReference type="PIRSR" id="PIRSR004762-2"/>
    </source>
</evidence>
<comment type="catalytic activity">
    <reaction evidence="6">
        <text>dehypoxanthine futalosine + S-adenosyl-L-methionine = cyclic dehypoxanthinylfutalosinate + 5'-deoxyadenosine + L-methionine + H(+)</text>
        <dbReference type="Rhea" id="RHEA:33083"/>
        <dbReference type="ChEBI" id="CHEBI:15378"/>
        <dbReference type="ChEBI" id="CHEBI:17319"/>
        <dbReference type="ChEBI" id="CHEBI:57844"/>
        <dbReference type="ChEBI" id="CHEBI:58864"/>
        <dbReference type="ChEBI" id="CHEBI:59789"/>
        <dbReference type="ChEBI" id="CHEBI:64270"/>
        <dbReference type="EC" id="1.21.98.1"/>
    </reaction>
</comment>
<feature type="binding site" evidence="8">
    <location>
        <position position="67"/>
    </location>
    <ligand>
        <name>S-adenosyl-L-methionine</name>
        <dbReference type="ChEBI" id="CHEBI:59789"/>
    </ligand>
</feature>
<dbReference type="EC" id="1.21.98.1" evidence="6"/>
<dbReference type="SFLD" id="SFLDG01064">
    <property type="entry name" value="F420__menaquinone_cofactor_bio"/>
    <property type="match status" value="1"/>
</dbReference>
<feature type="binding site" evidence="8">
    <location>
        <position position="171"/>
    </location>
    <ligand>
        <name>S-adenosyl-L-methionine</name>
        <dbReference type="ChEBI" id="CHEBI:59789"/>
    </ligand>
</feature>
<evidence type="ECO:0000256" key="2">
    <source>
        <dbReference type="ARBA" id="ARBA00022691"/>
    </source>
</evidence>
<dbReference type="GO" id="GO:0005506">
    <property type="term" value="F:iron ion binding"/>
    <property type="evidence" value="ECO:0007669"/>
    <property type="project" value="UniProtKB-UniRule"/>
</dbReference>
<keyword evidence="5 6" id="KW-0411">Iron-sulfur</keyword>
<dbReference type="SFLD" id="SFLDG01389">
    <property type="entry name" value="menaquinone_synthsis_involved"/>
    <property type="match status" value="1"/>
</dbReference>
<name>A0A2M7P1Q9_9BACT</name>
<evidence type="ECO:0000256" key="1">
    <source>
        <dbReference type="ARBA" id="ARBA00022485"/>
    </source>
</evidence>
<keyword evidence="3 6" id="KW-0479">Metal-binding</keyword>
<dbReference type="SMART" id="SM00729">
    <property type="entry name" value="Elp3"/>
    <property type="match status" value="1"/>
</dbReference>
<dbReference type="SFLD" id="SFLDS00029">
    <property type="entry name" value="Radical_SAM"/>
    <property type="match status" value="1"/>
</dbReference>
<comment type="function">
    <text evidence="6">Radical SAM enzyme that catalyzes the cyclization of dehypoxanthine futalosine (DHFL) into cyclic dehypoxanthine futalosine (CDHFL), a step in the biosynthesis of menaquinone (MK, vitamin K2).</text>
</comment>
<dbReference type="Gene3D" id="3.20.20.70">
    <property type="entry name" value="Aldolase class I"/>
    <property type="match status" value="1"/>
</dbReference>
<dbReference type="InterPro" id="IPR020050">
    <property type="entry name" value="FO_synthase_su2"/>
</dbReference>
<dbReference type="InterPro" id="IPR034405">
    <property type="entry name" value="F420"/>
</dbReference>
<dbReference type="SUPFAM" id="SSF102114">
    <property type="entry name" value="Radical SAM enzymes"/>
    <property type="match status" value="1"/>
</dbReference>
<dbReference type="Pfam" id="PF19288">
    <property type="entry name" value="CofH_C"/>
    <property type="match status" value="1"/>
</dbReference>
<dbReference type="SFLD" id="SFLDF00343">
    <property type="entry name" value="aminofutalosine_synthase_(mqnE"/>
    <property type="match status" value="1"/>
</dbReference>
<dbReference type="GO" id="GO:0046992">
    <property type="term" value="F:oxidoreductase activity, acting on X-H and Y-H to form an X-Y bond"/>
    <property type="evidence" value="ECO:0007669"/>
    <property type="project" value="UniProtKB-UniRule"/>
</dbReference>
<dbReference type="InterPro" id="IPR058240">
    <property type="entry name" value="rSAM_sf"/>
</dbReference>
<feature type="binding site" evidence="6 7">
    <location>
        <position position="68"/>
    </location>
    <ligand>
        <name>[4Fe-4S] cluster</name>
        <dbReference type="ChEBI" id="CHEBI:49883"/>
        <note>4Fe-4S-S-AdoMet</note>
    </ligand>
</feature>
<dbReference type="InterPro" id="IPR007197">
    <property type="entry name" value="rSAM"/>
</dbReference>
<accession>A0A2M7P1Q9</accession>
<dbReference type="InterPro" id="IPR013785">
    <property type="entry name" value="Aldolase_TIM"/>
</dbReference>
<gene>
    <name evidence="6 10" type="primary">mqnC</name>
    <name evidence="10" type="ORF">COZ13_04900</name>
</gene>
<organism evidence="10 11">
    <name type="scientific">Candidatus Desantisbacteria bacterium CG_4_10_14_3_um_filter_40_18</name>
    <dbReference type="NCBI Taxonomy" id="1974544"/>
    <lineage>
        <taxon>Bacteria</taxon>
        <taxon>Candidatus Desantisiibacteriota</taxon>
    </lineage>
</organism>
<evidence type="ECO:0000256" key="3">
    <source>
        <dbReference type="ARBA" id="ARBA00022723"/>
    </source>
</evidence>
<dbReference type="GO" id="GO:0044689">
    <property type="term" value="F:7,8-didemethyl-8-hydroxy-5-deazariboflavin synthase activity"/>
    <property type="evidence" value="ECO:0007669"/>
    <property type="project" value="TreeGrafter"/>
</dbReference>
<dbReference type="GO" id="GO:0016765">
    <property type="term" value="F:transferase activity, transferring alkyl or aryl (other than methyl) groups"/>
    <property type="evidence" value="ECO:0007669"/>
    <property type="project" value="InterPro"/>
</dbReference>
<dbReference type="InterPro" id="IPR022431">
    <property type="entry name" value="Cyclic_DHFL_synthase_mqnC"/>
</dbReference>
<evidence type="ECO:0000313" key="10">
    <source>
        <dbReference type="EMBL" id="PIY19537.1"/>
    </source>
</evidence>
<dbReference type="PANTHER" id="PTHR43076">
    <property type="entry name" value="FO SYNTHASE (COFH)"/>
    <property type="match status" value="1"/>
</dbReference>
<comment type="caution">
    <text evidence="10">The sequence shown here is derived from an EMBL/GenBank/DDBJ whole genome shotgun (WGS) entry which is preliminary data.</text>
</comment>
<keyword evidence="2 6" id="KW-0949">S-adenosyl-L-methionine</keyword>
<keyword evidence="6" id="KW-0560">Oxidoreductase</keyword>
<dbReference type="EMBL" id="PFKI01000150">
    <property type="protein sequence ID" value="PIY19537.1"/>
    <property type="molecule type" value="Genomic_DNA"/>
</dbReference>
<evidence type="ECO:0000259" key="9">
    <source>
        <dbReference type="PROSITE" id="PS51918"/>
    </source>
</evidence>
<dbReference type="HAMAP" id="MF_00992">
    <property type="entry name" value="MqnC"/>
    <property type="match status" value="1"/>
</dbReference>
<dbReference type="GO" id="GO:0009234">
    <property type="term" value="P:menaquinone biosynthetic process"/>
    <property type="evidence" value="ECO:0007669"/>
    <property type="project" value="UniProtKB-UniRule"/>
</dbReference>
<comment type="cofactor">
    <cofactor evidence="6 7">
        <name>[4Fe-4S] cluster</name>
        <dbReference type="ChEBI" id="CHEBI:49883"/>
    </cofactor>
    <text evidence="6 7">Binds 1 [4Fe-4S] cluster. The cluster is coordinated with 3 cysteines and an exchangeable S-adenosyl-L-methionine.</text>
</comment>
<feature type="binding site" evidence="6 7">
    <location>
        <position position="61"/>
    </location>
    <ligand>
        <name>[4Fe-4S] cluster</name>
        <dbReference type="ChEBI" id="CHEBI:49883"/>
        <note>4Fe-4S-S-AdoMet</note>
    </ligand>
</feature>
<dbReference type="GO" id="GO:0051539">
    <property type="term" value="F:4 iron, 4 sulfur cluster binding"/>
    <property type="evidence" value="ECO:0007669"/>
    <property type="project" value="UniProtKB-KW"/>
</dbReference>
<dbReference type="NCBIfam" id="TIGR03699">
    <property type="entry name" value="menaquin_MqnC"/>
    <property type="match status" value="1"/>
</dbReference>
<dbReference type="PIRSF" id="PIRSF004762">
    <property type="entry name" value="CHP00423"/>
    <property type="match status" value="1"/>
</dbReference>
<reference evidence="11" key="1">
    <citation type="submission" date="2017-09" db="EMBL/GenBank/DDBJ databases">
        <title>Depth-based differentiation of microbial function through sediment-hosted aquifers and enrichment of novel symbionts in the deep terrestrial subsurface.</title>
        <authorList>
            <person name="Probst A.J."/>
            <person name="Ladd B."/>
            <person name="Jarett J.K."/>
            <person name="Geller-Mcgrath D.E."/>
            <person name="Sieber C.M.K."/>
            <person name="Emerson J.B."/>
            <person name="Anantharaman K."/>
            <person name="Thomas B.C."/>
            <person name="Malmstrom R."/>
            <person name="Stieglmeier M."/>
            <person name="Klingl A."/>
            <person name="Woyke T."/>
            <person name="Ryan C.M."/>
            <person name="Banfield J.F."/>
        </authorList>
    </citation>
    <scope>NUCLEOTIDE SEQUENCE [LARGE SCALE GENOMIC DNA]</scope>
</reference>
<dbReference type="NCBIfam" id="TIGR00423">
    <property type="entry name" value="CofH family radical SAM protein"/>
    <property type="match status" value="1"/>
</dbReference>
<evidence type="ECO:0000256" key="6">
    <source>
        <dbReference type="HAMAP-Rule" id="MF_00992"/>
    </source>
</evidence>
<dbReference type="PROSITE" id="PS51918">
    <property type="entry name" value="RADICAL_SAM"/>
    <property type="match status" value="1"/>
</dbReference>
<evidence type="ECO:0000313" key="11">
    <source>
        <dbReference type="Proteomes" id="UP000231028"/>
    </source>
</evidence>
<evidence type="ECO:0000256" key="5">
    <source>
        <dbReference type="ARBA" id="ARBA00023014"/>
    </source>
</evidence>
<feature type="domain" description="Radical SAM core" evidence="9">
    <location>
        <begin position="47"/>
        <end position="278"/>
    </location>
</feature>
<comment type="similarity">
    <text evidence="6">Belongs to the radical SAM superfamily. MqnC family.</text>
</comment>
<dbReference type="InterPro" id="IPR006638">
    <property type="entry name" value="Elp3/MiaA/NifB-like_rSAM"/>
</dbReference>
<dbReference type="PANTHER" id="PTHR43076:SF1">
    <property type="entry name" value="LIPOYL SYNTHASE 2"/>
    <property type="match status" value="1"/>
</dbReference>
<dbReference type="Proteomes" id="UP000231028">
    <property type="component" value="Unassembled WGS sequence"/>
</dbReference>
<dbReference type="Pfam" id="PF04055">
    <property type="entry name" value="Radical_SAM"/>
    <property type="match status" value="1"/>
</dbReference>
<dbReference type="AlphaFoldDB" id="A0A2M7P1Q9"/>
<comment type="pathway">
    <text evidence="6">Quinol/quinone metabolism; menaquinone biosynthesis.</text>
</comment>
<proteinExistence type="inferred from homology"/>
<protein>
    <recommendedName>
        <fullName evidence="6">Cyclic dehypoxanthine futalosine synthase</fullName>
        <shortName evidence="6">Cyclic DHFL synthase</shortName>
        <ecNumber evidence="6">1.21.98.1</ecNumber>
    </recommendedName>
    <alternativeName>
        <fullName evidence="6">Dehypoxanthine futalosine cyclase</fullName>
        <shortName evidence="6">DHFL cyclase</shortName>
    </alternativeName>
    <alternativeName>
        <fullName evidence="6">Menaquinone biosynthetic enzyme MqnC</fullName>
    </alternativeName>
</protein>
<evidence type="ECO:0000256" key="4">
    <source>
        <dbReference type="ARBA" id="ARBA00023004"/>
    </source>
</evidence>
<sequence>MNNVQDNAYSGKRLSLKEGISLFEENLIDLGRIANQRMKKYHPENIATFIIDRNITFTNVCILGCRFCAFSVKPDSKDAYLVSKDEIFDKIEELVRIGGTQVLLQGGIHPKLSLDYYIDLLQSIKKKFAVWLHSLSPTEIYCLAKSSGLSIRDVLLKLKDAGLDSLPGAAEILVDRVRKIVSPHKINTAQWLEVMETAHSIGMHTTATMTFGMMETKAERIEHMLWIRDLQDKTGGFKAFIPWTFSPINTDFPNIQPAGGIDYLKTLAISRIMLDNIPNIHTGWVTEGHKLAQIGLSFGANDLGGILMEEKVVCATGVSYQMTIAEMIGIIKGAGKIPAQRDTRYEILREFTAEKKVGI</sequence>
<evidence type="ECO:0000256" key="7">
    <source>
        <dbReference type="PIRSR" id="PIRSR004762-1"/>
    </source>
</evidence>
<dbReference type="UniPathway" id="UPA00079"/>
<feature type="binding site" evidence="6 7">
    <location>
        <position position="65"/>
    </location>
    <ligand>
        <name>[4Fe-4S] cluster</name>
        <dbReference type="ChEBI" id="CHEBI:49883"/>
        <note>4Fe-4S-S-AdoMet</note>
    </ligand>
</feature>